<comment type="caution">
    <text evidence="1">The sequence shown here is derived from an EMBL/GenBank/DDBJ whole genome shotgun (WGS) entry which is preliminary data.</text>
</comment>
<dbReference type="Proteomes" id="UP001054945">
    <property type="component" value="Unassembled WGS sequence"/>
</dbReference>
<dbReference type="EMBL" id="BPLR01015686">
    <property type="protein sequence ID" value="GIY77814.1"/>
    <property type="molecule type" value="Genomic_DNA"/>
</dbReference>
<evidence type="ECO:0000313" key="2">
    <source>
        <dbReference type="Proteomes" id="UP001054945"/>
    </source>
</evidence>
<protein>
    <submittedName>
        <fullName evidence="1">Uncharacterized protein</fullName>
    </submittedName>
</protein>
<reference evidence="1 2" key="1">
    <citation type="submission" date="2021-06" db="EMBL/GenBank/DDBJ databases">
        <title>Caerostris extrusa draft genome.</title>
        <authorList>
            <person name="Kono N."/>
            <person name="Arakawa K."/>
        </authorList>
    </citation>
    <scope>NUCLEOTIDE SEQUENCE [LARGE SCALE GENOMIC DNA]</scope>
</reference>
<name>A0AAV4W6I4_CAEEX</name>
<evidence type="ECO:0000313" key="1">
    <source>
        <dbReference type="EMBL" id="GIY77814.1"/>
    </source>
</evidence>
<sequence length="98" mass="10994">MFIFPHRKLHIKNETAISFGRRPCKSASAKRNGDPLSFHQRNILSGLNLEASSNTAGKTFSEGQKATFFHETLETRAEGSQQFCLPDFSMVLSCERCV</sequence>
<gene>
    <name evidence="1" type="ORF">CEXT_785501</name>
</gene>
<organism evidence="1 2">
    <name type="scientific">Caerostris extrusa</name>
    <name type="common">Bark spider</name>
    <name type="synonym">Caerostris bankana</name>
    <dbReference type="NCBI Taxonomy" id="172846"/>
    <lineage>
        <taxon>Eukaryota</taxon>
        <taxon>Metazoa</taxon>
        <taxon>Ecdysozoa</taxon>
        <taxon>Arthropoda</taxon>
        <taxon>Chelicerata</taxon>
        <taxon>Arachnida</taxon>
        <taxon>Araneae</taxon>
        <taxon>Araneomorphae</taxon>
        <taxon>Entelegynae</taxon>
        <taxon>Araneoidea</taxon>
        <taxon>Araneidae</taxon>
        <taxon>Caerostris</taxon>
    </lineage>
</organism>
<proteinExistence type="predicted"/>
<keyword evidence="2" id="KW-1185">Reference proteome</keyword>
<accession>A0AAV4W6I4</accession>
<dbReference type="AlphaFoldDB" id="A0AAV4W6I4"/>